<dbReference type="PANTHER" id="PTHR30461">
    <property type="entry name" value="DNA-INVERTASE FROM LAMBDOID PROPHAGE"/>
    <property type="match status" value="1"/>
</dbReference>
<dbReference type="EMBL" id="JAAITS010000025">
    <property type="protein sequence ID" value="NSG85735.1"/>
    <property type="molecule type" value="Genomic_DNA"/>
</dbReference>
<feature type="domain" description="Resolvase/invertase-type recombinase catalytic" evidence="3">
    <location>
        <begin position="2"/>
        <end position="110"/>
    </location>
</feature>
<dbReference type="Gene3D" id="3.40.50.1390">
    <property type="entry name" value="Resolvase, N-terminal catalytic domain"/>
    <property type="match status" value="1"/>
</dbReference>
<dbReference type="RefSeq" id="WP_173769821.1">
    <property type="nucleotide sequence ID" value="NZ_JAAITS010000025.1"/>
</dbReference>
<keyword evidence="1" id="KW-0238">DNA-binding</keyword>
<evidence type="ECO:0000313" key="4">
    <source>
        <dbReference type="EMBL" id="NSG85735.1"/>
    </source>
</evidence>
<dbReference type="Proteomes" id="UP001644719">
    <property type="component" value="Unassembled WGS sequence"/>
</dbReference>
<keyword evidence="5" id="KW-1185">Reference proteome</keyword>
<dbReference type="Pfam" id="PF00239">
    <property type="entry name" value="Resolvase"/>
    <property type="match status" value="1"/>
</dbReference>
<protein>
    <submittedName>
        <fullName evidence="4">Recombinase family protein</fullName>
    </submittedName>
</protein>
<accession>A0ABX2H8T9</accession>
<name>A0ABX2H8T9_9FIRM</name>
<evidence type="ECO:0000256" key="1">
    <source>
        <dbReference type="ARBA" id="ARBA00023125"/>
    </source>
</evidence>
<dbReference type="PROSITE" id="PS51736">
    <property type="entry name" value="RECOMBINASES_3"/>
    <property type="match status" value="1"/>
</dbReference>
<dbReference type="InterPro" id="IPR036162">
    <property type="entry name" value="Resolvase-like_N_sf"/>
</dbReference>
<organism evidence="4 5">
    <name type="scientific">Blautia faecis</name>
    <dbReference type="NCBI Taxonomy" id="871665"/>
    <lineage>
        <taxon>Bacteria</taxon>
        <taxon>Bacillati</taxon>
        <taxon>Bacillota</taxon>
        <taxon>Clostridia</taxon>
        <taxon>Lachnospirales</taxon>
        <taxon>Lachnospiraceae</taxon>
        <taxon>Blautia</taxon>
    </lineage>
</organism>
<gene>
    <name evidence="4" type="ORF">G5B17_09855</name>
</gene>
<evidence type="ECO:0000313" key="5">
    <source>
        <dbReference type="Proteomes" id="UP001644719"/>
    </source>
</evidence>
<keyword evidence="2" id="KW-0233">DNA recombination</keyword>
<dbReference type="InterPro" id="IPR006119">
    <property type="entry name" value="Resolv_N"/>
</dbReference>
<proteinExistence type="predicted"/>
<comment type="caution">
    <text evidence="4">The sequence shown here is derived from an EMBL/GenBank/DDBJ whole genome shotgun (WGS) entry which is preliminary data.</text>
</comment>
<dbReference type="SMART" id="SM00857">
    <property type="entry name" value="Resolvase"/>
    <property type="match status" value="1"/>
</dbReference>
<dbReference type="InterPro" id="IPR050639">
    <property type="entry name" value="SSR_resolvase"/>
</dbReference>
<sequence>MKVYGYCRISTSKQSMERQIRNIKLAYPDAVIVKETYTGTIIQGRKEFEKLLKIVSTDDTLVFDSVSRMSRTAQEGYEMYQKLYNQGVSLVFLKEPHIPIFAVPFIQFFL</sequence>
<dbReference type="SUPFAM" id="SSF53041">
    <property type="entry name" value="Resolvase-like"/>
    <property type="match status" value="1"/>
</dbReference>
<dbReference type="PANTHER" id="PTHR30461:SF2">
    <property type="entry name" value="SERINE RECOMBINASE PINE-RELATED"/>
    <property type="match status" value="1"/>
</dbReference>
<reference evidence="4 5" key="1">
    <citation type="journal article" date="2020" name="Cell Host Microbe">
        <title>Functional and Genomic Variation between Human-Derived Isolates of Lachnospiraceae Reveals Inter- and Intra-Species Diversity.</title>
        <authorList>
            <person name="Sorbara M.T."/>
            <person name="Littmann E.R."/>
            <person name="Fontana E."/>
            <person name="Moody T.U."/>
            <person name="Kohout C.E."/>
            <person name="Gjonbalaj M."/>
            <person name="Eaton V."/>
            <person name="Seok R."/>
            <person name="Leiner I.M."/>
            <person name="Pamer E.G."/>
        </authorList>
    </citation>
    <scope>NUCLEOTIDE SEQUENCE [LARGE SCALE GENOMIC DNA]</scope>
    <source>
        <strain evidence="4 5">MSK.17.74</strain>
    </source>
</reference>
<dbReference type="CDD" id="cd03768">
    <property type="entry name" value="SR_ResInv"/>
    <property type="match status" value="1"/>
</dbReference>
<evidence type="ECO:0000259" key="3">
    <source>
        <dbReference type="PROSITE" id="PS51736"/>
    </source>
</evidence>
<evidence type="ECO:0000256" key="2">
    <source>
        <dbReference type="ARBA" id="ARBA00023172"/>
    </source>
</evidence>